<comment type="caution">
    <text evidence="1">The sequence shown here is derived from an EMBL/GenBank/DDBJ whole genome shotgun (WGS) entry which is preliminary data.</text>
</comment>
<name>A0ABQ4QQB6_9HYPH</name>
<dbReference type="Proteomes" id="UP001055117">
    <property type="component" value="Unassembled WGS sequence"/>
</dbReference>
<dbReference type="RefSeq" id="WP_238273215.1">
    <property type="nucleotide sequence ID" value="NZ_BPQG01000108.1"/>
</dbReference>
<gene>
    <name evidence="1" type="ORF">AFCDBAGC_4890</name>
</gene>
<reference evidence="1 2" key="1">
    <citation type="journal article" date="2021" name="Front. Microbiol.">
        <title>Comprehensive Comparative Genomics and Phenotyping of Methylobacterium Species.</title>
        <authorList>
            <person name="Alessa O."/>
            <person name="Ogura Y."/>
            <person name="Fujitani Y."/>
            <person name="Takami H."/>
            <person name="Hayashi T."/>
            <person name="Sahin N."/>
            <person name="Tani A."/>
        </authorList>
    </citation>
    <scope>NUCLEOTIDE SEQUENCE [LARGE SCALE GENOMIC DNA]</scope>
    <source>
        <strain evidence="1 2">DSM 23679</strain>
    </source>
</reference>
<organism evidence="1 2">
    <name type="scientific">Methylobacterium cerastii</name>
    <dbReference type="NCBI Taxonomy" id="932741"/>
    <lineage>
        <taxon>Bacteria</taxon>
        <taxon>Pseudomonadati</taxon>
        <taxon>Pseudomonadota</taxon>
        <taxon>Alphaproteobacteria</taxon>
        <taxon>Hyphomicrobiales</taxon>
        <taxon>Methylobacteriaceae</taxon>
        <taxon>Methylobacterium</taxon>
    </lineage>
</organism>
<proteinExistence type="predicted"/>
<accession>A0ABQ4QQB6</accession>
<dbReference type="EMBL" id="BPQG01000108">
    <property type="protein sequence ID" value="GJD47005.1"/>
    <property type="molecule type" value="Genomic_DNA"/>
</dbReference>
<evidence type="ECO:0008006" key="3">
    <source>
        <dbReference type="Google" id="ProtNLM"/>
    </source>
</evidence>
<evidence type="ECO:0000313" key="2">
    <source>
        <dbReference type="Proteomes" id="UP001055117"/>
    </source>
</evidence>
<keyword evidence="2" id="KW-1185">Reference proteome</keyword>
<evidence type="ECO:0000313" key="1">
    <source>
        <dbReference type="EMBL" id="GJD47005.1"/>
    </source>
</evidence>
<protein>
    <recommendedName>
        <fullName evidence="3">Bacteriophage protein</fullName>
    </recommendedName>
</protein>
<sequence length="174" mass="18748">MPVKRGKDLTYELERTLRDLASMEVVVGIPAEAGTHADSGLTNAALGYIHEFGAPEANIPARPFLFPGIERIQDKIADKLAKGGARAVEATVASGNRTTGKAEGQKALQRVGILAQNSVRGVITDGIAPPLSARTVYDRLHRKKNRRSPGPMTPLVDTGKLREAITYIVRPKED</sequence>